<dbReference type="SUPFAM" id="SSF53383">
    <property type="entry name" value="PLP-dependent transferases"/>
    <property type="match status" value="1"/>
</dbReference>
<dbReference type="GO" id="GO:0030170">
    <property type="term" value="F:pyridoxal phosphate binding"/>
    <property type="evidence" value="ECO:0007669"/>
    <property type="project" value="InterPro"/>
</dbReference>
<gene>
    <name evidence="7" type="ORF">SAMN05444170_4830</name>
</gene>
<keyword evidence="4" id="KW-0238">DNA-binding</keyword>
<dbReference type="RefSeq" id="WP_072821618.1">
    <property type="nucleotide sequence ID" value="NZ_LT670849.1"/>
</dbReference>
<dbReference type="GO" id="GO:0003700">
    <property type="term" value="F:DNA-binding transcription factor activity"/>
    <property type="evidence" value="ECO:0007669"/>
    <property type="project" value="InterPro"/>
</dbReference>
<feature type="domain" description="HTH gntR-type" evidence="6">
    <location>
        <begin position="17"/>
        <end position="85"/>
    </location>
</feature>
<dbReference type="AlphaFoldDB" id="A0A1M7UF25"/>
<dbReference type="Pfam" id="PF00392">
    <property type="entry name" value="GntR"/>
    <property type="match status" value="1"/>
</dbReference>
<evidence type="ECO:0000256" key="2">
    <source>
        <dbReference type="ARBA" id="ARBA00022898"/>
    </source>
</evidence>
<dbReference type="InterPro" id="IPR000524">
    <property type="entry name" value="Tscrpt_reg_HTH_GntR"/>
</dbReference>
<dbReference type="InterPro" id="IPR004839">
    <property type="entry name" value="Aminotransferase_I/II_large"/>
</dbReference>
<dbReference type="PANTHER" id="PTHR46577:SF1">
    <property type="entry name" value="HTH-TYPE TRANSCRIPTIONAL REGULATORY PROTEIN GABR"/>
    <property type="match status" value="1"/>
</dbReference>
<evidence type="ECO:0000256" key="1">
    <source>
        <dbReference type="ARBA" id="ARBA00005384"/>
    </source>
</evidence>
<dbReference type="Gene3D" id="3.40.640.10">
    <property type="entry name" value="Type I PLP-dependent aspartate aminotransferase-like (Major domain)"/>
    <property type="match status" value="1"/>
</dbReference>
<dbReference type="InterPro" id="IPR051446">
    <property type="entry name" value="HTH_trans_reg/aminotransferase"/>
</dbReference>
<dbReference type="CDD" id="cd07377">
    <property type="entry name" value="WHTH_GntR"/>
    <property type="match status" value="1"/>
</dbReference>
<evidence type="ECO:0000313" key="7">
    <source>
        <dbReference type="EMBL" id="SHN81651.1"/>
    </source>
</evidence>
<evidence type="ECO:0000259" key="6">
    <source>
        <dbReference type="PROSITE" id="PS50949"/>
    </source>
</evidence>
<keyword evidence="2" id="KW-0663">Pyridoxal phosphate</keyword>
<keyword evidence="5" id="KW-0804">Transcription</keyword>
<dbReference type="Pfam" id="PF00155">
    <property type="entry name" value="Aminotran_1_2"/>
    <property type="match status" value="1"/>
</dbReference>
<dbReference type="Proteomes" id="UP000184096">
    <property type="component" value="Chromosome I"/>
</dbReference>
<keyword evidence="3" id="KW-0805">Transcription regulation</keyword>
<reference evidence="8" key="1">
    <citation type="submission" date="2016-11" db="EMBL/GenBank/DDBJ databases">
        <authorList>
            <person name="Varghese N."/>
            <person name="Submissions S."/>
        </authorList>
    </citation>
    <scope>NUCLEOTIDE SEQUENCE [LARGE SCALE GENOMIC DNA]</scope>
    <source>
        <strain evidence="8">GAS401</strain>
    </source>
</reference>
<dbReference type="InterPro" id="IPR036388">
    <property type="entry name" value="WH-like_DNA-bd_sf"/>
</dbReference>
<dbReference type="Gene3D" id="1.10.10.10">
    <property type="entry name" value="Winged helix-like DNA-binding domain superfamily/Winged helix DNA-binding domain"/>
    <property type="match status" value="1"/>
</dbReference>
<dbReference type="SMART" id="SM00345">
    <property type="entry name" value="HTH_GNTR"/>
    <property type="match status" value="1"/>
</dbReference>
<proteinExistence type="inferred from homology"/>
<dbReference type="InterPro" id="IPR015424">
    <property type="entry name" value="PyrdxlP-dep_Trfase"/>
</dbReference>
<comment type="similarity">
    <text evidence="1">In the C-terminal section; belongs to the class-I pyridoxal-phosphate-dependent aminotransferase family.</text>
</comment>
<dbReference type="EMBL" id="LT670849">
    <property type="protein sequence ID" value="SHN81651.1"/>
    <property type="molecule type" value="Genomic_DNA"/>
</dbReference>
<organism evidence="7 8">
    <name type="scientific">Bradyrhizobium erythrophlei</name>
    <dbReference type="NCBI Taxonomy" id="1437360"/>
    <lineage>
        <taxon>Bacteria</taxon>
        <taxon>Pseudomonadati</taxon>
        <taxon>Pseudomonadota</taxon>
        <taxon>Alphaproteobacteria</taxon>
        <taxon>Hyphomicrobiales</taxon>
        <taxon>Nitrobacteraceae</taxon>
        <taxon>Bradyrhizobium</taxon>
    </lineage>
</organism>
<keyword evidence="8" id="KW-1185">Reference proteome</keyword>
<dbReference type="PRINTS" id="PR00035">
    <property type="entry name" value="HTHGNTR"/>
</dbReference>
<dbReference type="SUPFAM" id="SSF46785">
    <property type="entry name" value="Winged helix' DNA-binding domain"/>
    <property type="match status" value="1"/>
</dbReference>
<dbReference type="InterPro" id="IPR015421">
    <property type="entry name" value="PyrdxlP-dep_Trfase_major"/>
</dbReference>
<name>A0A1M7UF25_9BRAD</name>
<dbReference type="GO" id="GO:0003677">
    <property type="term" value="F:DNA binding"/>
    <property type="evidence" value="ECO:0007669"/>
    <property type="project" value="UniProtKB-KW"/>
</dbReference>
<evidence type="ECO:0000256" key="5">
    <source>
        <dbReference type="ARBA" id="ARBA00023163"/>
    </source>
</evidence>
<evidence type="ECO:0000256" key="3">
    <source>
        <dbReference type="ARBA" id="ARBA00023015"/>
    </source>
</evidence>
<dbReference type="CDD" id="cd00609">
    <property type="entry name" value="AAT_like"/>
    <property type="match status" value="1"/>
</dbReference>
<dbReference type="PANTHER" id="PTHR46577">
    <property type="entry name" value="HTH-TYPE TRANSCRIPTIONAL REGULATORY PROTEIN GABR"/>
    <property type="match status" value="1"/>
</dbReference>
<dbReference type="InterPro" id="IPR036390">
    <property type="entry name" value="WH_DNA-bd_sf"/>
</dbReference>
<dbReference type="PROSITE" id="PS50949">
    <property type="entry name" value="HTH_GNTR"/>
    <property type="match status" value="1"/>
</dbReference>
<evidence type="ECO:0000256" key="4">
    <source>
        <dbReference type="ARBA" id="ARBA00023125"/>
    </source>
</evidence>
<protein>
    <submittedName>
        <fullName evidence="7">Transcriptional regulator, GntR family</fullName>
    </submittedName>
</protein>
<accession>A0A1M7UF25</accession>
<sequence>MDDLLSGLLDLSRQSREPLTRELANHLRSLIAGRRLRPGQRLPSSRTMARSLEVSRNTVTLAIEQLAAEGYLSVARGKRPAVAESLSLVTAKPVREAKSPSPKLKMSRLKMSSWARSLPHTNWPPVYPERPRAFQPGLADEREFPHEIWARCLRRTASHALRQRDRGPNEARLQQALLGHVTEHRGIRAKPEQVIVLPTAQSAIALIASVMIEAGDIAWIESPGYGGALAALRAANADVIGMPIDADGLKINGKRKKPRLIFVTPSHQYPSGGLMPIGRRLELLQFASRNGAVIVEDDYDGEFHYDGRPVAALAALQPDDATIYLGTFAKAMFADIRAGYLIVPERLAPTFALAQRHLGLLVAVALQVALADFISEGAYRSHVRKMTRLYRSRRDRLVAALTAETKLAVDVPAGGMQLLARCKPSIDDAALSRDLRKSGVVARPLSEMLYHRSRERGLFLGFAAWNHAEIEAGARVIGRQMR</sequence>
<evidence type="ECO:0000313" key="8">
    <source>
        <dbReference type="Proteomes" id="UP000184096"/>
    </source>
</evidence>
<dbReference type="OrthoDB" id="9808770at2"/>